<dbReference type="CTD" id="6039"/>
<name>A0A1S3GQQ3_DIPOR</name>
<dbReference type="OrthoDB" id="9445034at2759"/>
<dbReference type="GeneID" id="106000428"/>
<dbReference type="GO" id="GO:0004540">
    <property type="term" value="F:RNA nuclease activity"/>
    <property type="evidence" value="ECO:0007669"/>
    <property type="project" value="TreeGrafter"/>
</dbReference>
<keyword evidence="4" id="KW-0540">Nuclease</keyword>
<dbReference type="GO" id="GO:0045087">
    <property type="term" value="P:innate immune response"/>
    <property type="evidence" value="ECO:0007669"/>
    <property type="project" value="TreeGrafter"/>
</dbReference>
<evidence type="ECO:0000259" key="12">
    <source>
        <dbReference type="SMART" id="SM00092"/>
    </source>
</evidence>
<dbReference type="InParanoid" id="A0A1S3GQQ3"/>
<protein>
    <recommendedName>
        <fullName evidence="9">Ribonuclease K6</fullName>
    </recommendedName>
</protein>
<dbReference type="RefSeq" id="XP_012891146.1">
    <property type="nucleotide sequence ID" value="XM_013035692.1"/>
</dbReference>
<evidence type="ECO:0000256" key="5">
    <source>
        <dbReference type="ARBA" id="ARBA00022729"/>
    </source>
</evidence>
<sequence length="153" mass="17547">MVLYLMRCLSLLLLLELCEPLYPLDVWPKGLTKAHWFEIQHIQSSSRPCNRAMSGVNNYTQHCKPANAFLHDSFQNVATVCDLPNIICKNGEKNCHQSYKPVNSTHCRLTSGKYPHCHYSEDAQYKFFIVACDPPEKSDPPYQLVPVHLDKLV</sequence>
<evidence type="ECO:0000313" key="14">
    <source>
        <dbReference type="RefSeq" id="XP_012891146.1"/>
    </source>
</evidence>
<keyword evidence="7" id="KW-0378">Hydrolase</keyword>
<dbReference type="FunCoup" id="A0A1S3GQQ3">
    <property type="interactions" value="47"/>
</dbReference>
<feature type="chain" id="PRO_5010244532" description="Ribonuclease K6" evidence="11">
    <location>
        <begin position="21"/>
        <end position="153"/>
    </location>
</feature>
<evidence type="ECO:0000256" key="8">
    <source>
        <dbReference type="ARBA" id="ARBA00023157"/>
    </source>
</evidence>
<keyword evidence="8" id="KW-1015">Disulfide bond</keyword>
<dbReference type="FunFam" id="3.10.130.10:FF:000001">
    <property type="entry name" value="Ribonuclease pancreatic"/>
    <property type="match status" value="1"/>
</dbReference>
<dbReference type="CDD" id="cd06265">
    <property type="entry name" value="RNase_A_canonical"/>
    <property type="match status" value="1"/>
</dbReference>
<dbReference type="Proteomes" id="UP000081671">
    <property type="component" value="Unplaced"/>
</dbReference>
<dbReference type="Pfam" id="PF00074">
    <property type="entry name" value="RnaseA"/>
    <property type="match status" value="1"/>
</dbReference>
<keyword evidence="5 11" id="KW-0732">Signal</keyword>
<comment type="subcellular location">
    <subcellularLocation>
        <location evidence="1">Secreted</location>
    </subcellularLocation>
</comment>
<dbReference type="InterPro" id="IPR001427">
    <property type="entry name" value="RNaseA"/>
</dbReference>
<comment type="function">
    <text evidence="10">Ribonuclease which shows a preference for the pyrimidines uridine and cytosine. Has potent antibacterial activity against a range of Gram-positive and Gram-negative bacteria, including P.aeruginosa, A.baumanii, M.luteus, S.aureus, E.faecalis, E.faecium, S.saprophyticus and E.coli. Causes loss of bacterial membrane integrity, and also promotes agglutination of Gram-negative bacteria. Probably contributes to urinary tract sterility. Bactericidal activity is independent of RNase activity.</text>
</comment>
<dbReference type="InterPro" id="IPR036816">
    <property type="entry name" value="RNaseA-like_dom_sf"/>
</dbReference>
<dbReference type="KEGG" id="dord:106000428"/>
<dbReference type="Gene3D" id="3.10.130.10">
    <property type="entry name" value="Ribonuclease A-like domain"/>
    <property type="match status" value="1"/>
</dbReference>
<keyword evidence="6" id="KW-0255">Endonuclease</keyword>
<keyword evidence="3" id="KW-0964">Secreted</keyword>
<dbReference type="GO" id="GO:0019731">
    <property type="term" value="P:antibacterial humoral response"/>
    <property type="evidence" value="ECO:0007669"/>
    <property type="project" value="TreeGrafter"/>
</dbReference>
<evidence type="ECO:0000256" key="4">
    <source>
        <dbReference type="ARBA" id="ARBA00022722"/>
    </source>
</evidence>
<evidence type="ECO:0000256" key="10">
    <source>
        <dbReference type="ARBA" id="ARBA00045485"/>
    </source>
</evidence>
<dbReference type="SMART" id="SM00092">
    <property type="entry name" value="RNAse_Pc"/>
    <property type="match status" value="1"/>
</dbReference>
<evidence type="ECO:0000256" key="6">
    <source>
        <dbReference type="ARBA" id="ARBA00022759"/>
    </source>
</evidence>
<dbReference type="GO" id="GO:0050830">
    <property type="term" value="P:defense response to Gram-positive bacterium"/>
    <property type="evidence" value="ECO:0007669"/>
    <property type="project" value="TreeGrafter"/>
</dbReference>
<accession>A0A1S3GQQ3</accession>
<dbReference type="PRINTS" id="PR00794">
    <property type="entry name" value="RIBONUCLEASE"/>
</dbReference>
<evidence type="ECO:0000313" key="13">
    <source>
        <dbReference type="Proteomes" id="UP000081671"/>
    </source>
</evidence>
<dbReference type="PANTHER" id="PTHR11437:SF4">
    <property type="entry name" value="RIBONUCLEASE K6"/>
    <property type="match status" value="1"/>
</dbReference>
<reference evidence="14" key="1">
    <citation type="submission" date="2025-08" db="UniProtKB">
        <authorList>
            <consortium name="RefSeq"/>
        </authorList>
    </citation>
    <scope>IDENTIFICATION</scope>
    <source>
        <tissue evidence="14">Kidney</tissue>
    </source>
</reference>
<dbReference type="AlphaFoldDB" id="A0A1S3GQQ3"/>
<proteinExistence type="inferred from homology"/>
<evidence type="ECO:0000256" key="7">
    <source>
        <dbReference type="ARBA" id="ARBA00022801"/>
    </source>
</evidence>
<evidence type="ECO:0000256" key="3">
    <source>
        <dbReference type="ARBA" id="ARBA00022525"/>
    </source>
</evidence>
<dbReference type="SUPFAM" id="SSF54076">
    <property type="entry name" value="RNase A-like"/>
    <property type="match status" value="1"/>
</dbReference>
<evidence type="ECO:0000256" key="1">
    <source>
        <dbReference type="ARBA" id="ARBA00004613"/>
    </source>
</evidence>
<dbReference type="GO" id="GO:0005615">
    <property type="term" value="C:extracellular space"/>
    <property type="evidence" value="ECO:0007669"/>
    <property type="project" value="TreeGrafter"/>
</dbReference>
<evidence type="ECO:0000256" key="9">
    <source>
        <dbReference type="ARBA" id="ARBA00039800"/>
    </source>
</evidence>
<organism evidence="13 14">
    <name type="scientific">Dipodomys ordii</name>
    <name type="common">Ord's kangaroo rat</name>
    <dbReference type="NCBI Taxonomy" id="10020"/>
    <lineage>
        <taxon>Eukaryota</taxon>
        <taxon>Metazoa</taxon>
        <taxon>Chordata</taxon>
        <taxon>Craniata</taxon>
        <taxon>Vertebrata</taxon>
        <taxon>Euteleostomi</taxon>
        <taxon>Mammalia</taxon>
        <taxon>Eutheria</taxon>
        <taxon>Euarchontoglires</taxon>
        <taxon>Glires</taxon>
        <taxon>Rodentia</taxon>
        <taxon>Castorimorpha</taxon>
        <taxon>Heteromyidae</taxon>
        <taxon>Dipodomyinae</taxon>
        <taxon>Dipodomys</taxon>
    </lineage>
</organism>
<keyword evidence="13" id="KW-1185">Reference proteome</keyword>
<dbReference type="GO" id="GO:0004519">
    <property type="term" value="F:endonuclease activity"/>
    <property type="evidence" value="ECO:0007669"/>
    <property type="project" value="UniProtKB-KW"/>
</dbReference>
<dbReference type="GO" id="GO:0061844">
    <property type="term" value="P:antimicrobial humoral immune response mediated by antimicrobial peptide"/>
    <property type="evidence" value="ECO:0007669"/>
    <property type="project" value="TreeGrafter"/>
</dbReference>
<feature type="signal peptide" evidence="11">
    <location>
        <begin position="1"/>
        <end position="20"/>
    </location>
</feature>
<feature type="domain" description="Ribonuclease A-domain" evidence="12">
    <location>
        <begin position="30"/>
        <end position="153"/>
    </location>
</feature>
<comment type="similarity">
    <text evidence="2">Belongs to the pancreatic ribonuclease family.</text>
</comment>
<dbReference type="InterPro" id="IPR023412">
    <property type="entry name" value="RNaseA_domain"/>
</dbReference>
<dbReference type="PANTHER" id="PTHR11437">
    <property type="entry name" value="RIBONUCLEASE"/>
    <property type="match status" value="1"/>
</dbReference>
<evidence type="ECO:0000256" key="11">
    <source>
        <dbReference type="SAM" id="SignalP"/>
    </source>
</evidence>
<gene>
    <name evidence="14" type="primary">Rnase6</name>
</gene>
<dbReference type="GO" id="GO:0050829">
    <property type="term" value="P:defense response to Gram-negative bacterium"/>
    <property type="evidence" value="ECO:0007669"/>
    <property type="project" value="TreeGrafter"/>
</dbReference>
<evidence type="ECO:0000256" key="2">
    <source>
        <dbReference type="ARBA" id="ARBA00005600"/>
    </source>
</evidence>
<dbReference type="GO" id="GO:0003676">
    <property type="term" value="F:nucleic acid binding"/>
    <property type="evidence" value="ECO:0007669"/>
    <property type="project" value="InterPro"/>
</dbReference>
<dbReference type="GO" id="GO:0016787">
    <property type="term" value="F:hydrolase activity"/>
    <property type="evidence" value="ECO:0007669"/>
    <property type="project" value="UniProtKB-KW"/>
</dbReference>